<evidence type="ECO:0000256" key="4">
    <source>
        <dbReference type="ARBA" id="ARBA00022692"/>
    </source>
</evidence>
<name>A0A0C1Y536_9CYAN</name>
<dbReference type="NCBIfam" id="TIGR00544">
    <property type="entry name" value="lgt"/>
    <property type="match status" value="1"/>
</dbReference>
<evidence type="ECO:0000256" key="3">
    <source>
        <dbReference type="ARBA" id="ARBA00022679"/>
    </source>
</evidence>
<reference evidence="8" key="3">
    <citation type="submission" date="2020-02" db="EMBL/GenBank/DDBJ databases">
        <authorList>
            <person name="Sarangi A.N."/>
            <person name="Ghosh S."/>
            <person name="Mukherjee M."/>
            <person name="Tripathy S."/>
        </authorList>
    </citation>
    <scope>NUCLEOTIDE SEQUENCE</scope>
    <source>
        <strain evidence="8">BDU141951</strain>
    </source>
</reference>
<keyword evidence="2 7" id="KW-1003">Cell membrane</keyword>
<reference evidence="8" key="2">
    <citation type="journal article" date="2015" name="Genome Announc.">
        <title>Draft Genome Sequence of Filamentous Marine Cyanobacterium Lyngbya confervoides Strain BDU141951.</title>
        <authorList>
            <person name="Chandrababunaidu M.M."/>
            <person name="Sen D."/>
            <person name="Tripathy S."/>
        </authorList>
    </citation>
    <scope>NUCLEOTIDE SEQUENCE</scope>
    <source>
        <strain evidence="8">BDU141951</strain>
    </source>
</reference>
<dbReference type="PANTHER" id="PTHR30589">
    <property type="entry name" value="PROLIPOPROTEIN DIACYLGLYCERYL TRANSFERASE"/>
    <property type="match status" value="1"/>
</dbReference>
<keyword evidence="5 7" id="KW-1133">Transmembrane helix</keyword>
<dbReference type="AlphaFoldDB" id="A0A0C1Y536"/>
<feature type="transmembrane region" description="Helical" evidence="7">
    <location>
        <begin position="52"/>
        <end position="71"/>
    </location>
</feature>
<dbReference type="EMBL" id="JTHE02000003">
    <property type="protein sequence ID" value="NEV68578.1"/>
    <property type="molecule type" value="Genomic_DNA"/>
</dbReference>
<dbReference type="GO" id="GO:0008961">
    <property type="term" value="F:phosphatidylglycerol-prolipoprotein diacylglyceryl transferase activity"/>
    <property type="evidence" value="ECO:0007669"/>
    <property type="project" value="UniProtKB-UniRule"/>
</dbReference>
<keyword evidence="6 7" id="KW-0472">Membrane</keyword>
<keyword evidence="8" id="KW-0328">Glycosyltransferase</keyword>
<gene>
    <name evidence="7" type="primary">lgt</name>
    <name evidence="8" type="ORF">QQ91_015810</name>
</gene>
<feature type="transmembrane region" description="Helical" evidence="7">
    <location>
        <begin position="125"/>
        <end position="143"/>
    </location>
</feature>
<dbReference type="HAMAP" id="MF_01147">
    <property type="entry name" value="Lgt"/>
    <property type="match status" value="1"/>
</dbReference>
<comment type="subcellular location">
    <subcellularLocation>
        <location evidence="7">Cell membrane</location>
        <topology evidence="7">Multi-pass membrane protein</topology>
    </subcellularLocation>
</comment>
<feature type="transmembrane region" description="Helical" evidence="7">
    <location>
        <begin position="20"/>
        <end position="40"/>
    </location>
</feature>
<comment type="catalytic activity">
    <reaction evidence="7">
        <text>L-cysteinyl-[prolipoprotein] + a 1,2-diacyl-sn-glycero-3-phospho-(1'-sn-glycerol) = an S-1,2-diacyl-sn-glyceryl-L-cysteinyl-[prolipoprotein] + sn-glycerol 1-phosphate + H(+)</text>
        <dbReference type="Rhea" id="RHEA:56712"/>
        <dbReference type="Rhea" id="RHEA-COMP:14679"/>
        <dbReference type="Rhea" id="RHEA-COMP:14680"/>
        <dbReference type="ChEBI" id="CHEBI:15378"/>
        <dbReference type="ChEBI" id="CHEBI:29950"/>
        <dbReference type="ChEBI" id="CHEBI:57685"/>
        <dbReference type="ChEBI" id="CHEBI:64716"/>
        <dbReference type="ChEBI" id="CHEBI:140658"/>
        <dbReference type="EC" id="2.5.1.145"/>
    </reaction>
</comment>
<feature type="transmembrane region" description="Helical" evidence="7">
    <location>
        <begin position="218"/>
        <end position="236"/>
    </location>
</feature>
<dbReference type="InterPro" id="IPR001640">
    <property type="entry name" value="Lgt"/>
</dbReference>
<dbReference type="EC" id="2.5.1.145" evidence="7"/>
<comment type="similarity">
    <text evidence="1 7">Belongs to the Lgt family.</text>
</comment>
<keyword evidence="4 7" id="KW-0812">Transmembrane</keyword>
<evidence type="ECO:0000256" key="7">
    <source>
        <dbReference type="HAMAP-Rule" id="MF_01147"/>
    </source>
</evidence>
<evidence type="ECO:0000313" key="8">
    <source>
        <dbReference type="EMBL" id="NEV68578.1"/>
    </source>
</evidence>
<proteinExistence type="inferred from homology"/>
<keyword evidence="3 7" id="KW-0808">Transferase</keyword>
<evidence type="ECO:0000256" key="2">
    <source>
        <dbReference type="ARBA" id="ARBA00022475"/>
    </source>
</evidence>
<comment type="function">
    <text evidence="7">Catalyzes the transfer of the diacylglyceryl group from phosphatidylglycerol to the sulfhydryl group of the N-terminal cysteine of a prolipoprotein, the first step in the formation of mature lipoproteins.</text>
</comment>
<feature type="transmembrane region" description="Helical" evidence="7">
    <location>
        <begin position="91"/>
        <end position="113"/>
    </location>
</feature>
<feature type="transmembrane region" description="Helical" evidence="7">
    <location>
        <begin position="187"/>
        <end position="206"/>
    </location>
</feature>
<dbReference type="Pfam" id="PF01790">
    <property type="entry name" value="LGT"/>
    <property type="match status" value="1"/>
</dbReference>
<accession>A0A0C1Y536</accession>
<evidence type="ECO:0000256" key="6">
    <source>
        <dbReference type="ARBA" id="ARBA00023136"/>
    </source>
</evidence>
<reference evidence="8" key="1">
    <citation type="submission" date="2014-11" db="EMBL/GenBank/DDBJ databases">
        <authorList>
            <person name="Malar M.C."/>
            <person name="Sen D."/>
            <person name="Tripathy S."/>
        </authorList>
    </citation>
    <scope>NUCLEOTIDE SEQUENCE</scope>
    <source>
        <strain evidence="8">BDU141951</strain>
    </source>
</reference>
<organism evidence="8">
    <name type="scientific">Lyngbya confervoides BDU141951</name>
    <dbReference type="NCBI Taxonomy" id="1574623"/>
    <lineage>
        <taxon>Bacteria</taxon>
        <taxon>Bacillati</taxon>
        <taxon>Cyanobacteriota</taxon>
        <taxon>Cyanophyceae</taxon>
        <taxon>Oscillatoriophycideae</taxon>
        <taxon>Oscillatoriales</taxon>
        <taxon>Microcoleaceae</taxon>
        <taxon>Lyngbya</taxon>
    </lineage>
</organism>
<evidence type="ECO:0000256" key="1">
    <source>
        <dbReference type="ARBA" id="ARBA00007150"/>
    </source>
</evidence>
<comment type="pathway">
    <text evidence="7">Protein modification; lipoprotein biosynthesis (diacylglyceryl transfer).</text>
</comment>
<feature type="transmembrane region" description="Helical" evidence="7">
    <location>
        <begin position="248"/>
        <end position="268"/>
    </location>
</feature>
<dbReference type="GO" id="GO:0005886">
    <property type="term" value="C:plasma membrane"/>
    <property type="evidence" value="ECO:0007669"/>
    <property type="project" value="UniProtKB-SubCell"/>
</dbReference>
<feature type="binding site" evidence="7">
    <location>
        <position position="141"/>
    </location>
    <ligand>
        <name>a 1,2-diacyl-sn-glycero-3-phospho-(1'-sn-glycerol)</name>
        <dbReference type="ChEBI" id="CHEBI:64716"/>
    </ligand>
</feature>
<comment type="caution">
    <text evidence="8">The sequence shown here is derived from an EMBL/GenBank/DDBJ whole genome shotgun (WGS) entry which is preliminary data.</text>
</comment>
<dbReference type="UniPathway" id="UPA00664"/>
<sequence length="281" mass="32103">MYPPVDPIIFEIGPFALRWYGLLMLAAILTAAQIASHEVARKGENPDNLWDMLFWVLIPGFIGARLYYVFIQSPRGDAGLGYYLQNPGEILKVWGGGIHIFGGFIFGTIALWLFARIRKLDPLPYLDAICLGLPLAQAIGRWGNFINQELYGPPTTLPWGLRIDRAHRIPPYNDLSTYPDSTRFHPLFLYESLWNFIGFGIIFWLSRRFDKQLKDGDIALMYLIWYPLGRFFIEFLRTDSWFFPGTPFNVVHILTAIAVLAGTAGLYWRHRGTSSPQTPLS</sequence>
<dbReference type="PANTHER" id="PTHR30589:SF0">
    <property type="entry name" value="PHOSPHATIDYLGLYCEROL--PROLIPOPROTEIN DIACYLGLYCERYL TRANSFERASE"/>
    <property type="match status" value="1"/>
</dbReference>
<protein>
    <recommendedName>
        <fullName evidence="7">Phosphatidylglycerol--prolipoprotein diacylglyceryl transferase</fullName>
        <ecNumber evidence="7">2.5.1.145</ecNumber>
    </recommendedName>
</protein>
<dbReference type="PROSITE" id="PS01311">
    <property type="entry name" value="LGT"/>
    <property type="match status" value="1"/>
</dbReference>
<dbReference type="GO" id="GO:0042158">
    <property type="term" value="P:lipoprotein biosynthetic process"/>
    <property type="evidence" value="ECO:0007669"/>
    <property type="project" value="UniProtKB-UniRule"/>
</dbReference>
<evidence type="ECO:0000256" key="5">
    <source>
        <dbReference type="ARBA" id="ARBA00022989"/>
    </source>
</evidence>